<dbReference type="GO" id="GO:0005829">
    <property type="term" value="C:cytosol"/>
    <property type="evidence" value="ECO:0007669"/>
    <property type="project" value="TreeGrafter"/>
</dbReference>
<reference evidence="3" key="1">
    <citation type="submission" date="2018-02" db="EMBL/GenBank/DDBJ databases">
        <authorList>
            <person name="Hornung B."/>
        </authorList>
    </citation>
    <scope>NUCLEOTIDE SEQUENCE [LARGE SCALE GENOMIC DNA]</scope>
</reference>
<dbReference type="RefSeq" id="WP_119715724.1">
    <property type="nucleotide sequence ID" value="NZ_OMOH01000005.1"/>
</dbReference>
<dbReference type="AlphaFoldDB" id="A0A375I167"/>
<dbReference type="Gene3D" id="3.40.50.360">
    <property type="match status" value="1"/>
</dbReference>
<evidence type="ECO:0000313" key="3">
    <source>
        <dbReference type="Proteomes" id="UP000265962"/>
    </source>
</evidence>
<dbReference type="GO" id="GO:0016491">
    <property type="term" value="F:oxidoreductase activity"/>
    <property type="evidence" value="ECO:0007669"/>
    <property type="project" value="UniProtKB-KW"/>
</dbReference>
<dbReference type="GO" id="GO:0010181">
    <property type="term" value="F:FMN binding"/>
    <property type="evidence" value="ECO:0007669"/>
    <property type="project" value="TreeGrafter"/>
</dbReference>
<gene>
    <name evidence="2" type="ORF">PROPJV5_1555</name>
</gene>
<feature type="domain" description="NADPH-dependent FMN reductase-like" evidence="1">
    <location>
        <begin position="1"/>
        <end position="146"/>
    </location>
</feature>
<dbReference type="InterPro" id="IPR029039">
    <property type="entry name" value="Flavoprotein-like_sf"/>
</dbReference>
<dbReference type="OrthoDB" id="9812295at2"/>
<protein>
    <submittedName>
        <fullName evidence="2">NADPH-dependent FMN reductase</fullName>
        <ecNumber evidence="2">1.-.-.-</ecNumber>
    </submittedName>
</protein>
<name>A0A375I167_9ACTN</name>
<dbReference type="InterPro" id="IPR005025">
    <property type="entry name" value="FMN_Rdtase-like_dom"/>
</dbReference>
<keyword evidence="3" id="KW-1185">Reference proteome</keyword>
<dbReference type="Proteomes" id="UP000265962">
    <property type="component" value="Unassembled WGS sequence"/>
</dbReference>
<organism evidence="2 3">
    <name type="scientific">Propionibacterium ruminifibrarum</name>
    <dbReference type="NCBI Taxonomy" id="1962131"/>
    <lineage>
        <taxon>Bacteria</taxon>
        <taxon>Bacillati</taxon>
        <taxon>Actinomycetota</taxon>
        <taxon>Actinomycetes</taxon>
        <taxon>Propionibacteriales</taxon>
        <taxon>Propionibacteriaceae</taxon>
        <taxon>Propionibacterium</taxon>
    </lineage>
</organism>
<dbReference type="SUPFAM" id="SSF52218">
    <property type="entry name" value="Flavoproteins"/>
    <property type="match status" value="1"/>
</dbReference>
<accession>A0A375I167</accession>
<proteinExistence type="predicted"/>
<dbReference type="EMBL" id="OMOH01000005">
    <property type="protein sequence ID" value="SPF68573.1"/>
    <property type="molecule type" value="Genomic_DNA"/>
</dbReference>
<dbReference type="InterPro" id="IPR050712">
    <property type="entry name" value="NAD(P)H-dep_reductase"/>
</dbReference>
<dbReference type="PANTHER" id="PTHR30543:SF21">
    <property type="entry name" value="NAD(P)H-DEPENDENT FMN REDUCTASE LOT6"/>
    <property type="match status" value="1"/>
</dbReference>
<dbReference type="EC" id="1.-.-.-" evidence="2"/>
<sequence length="222" mass="24047">MKIGVVSGSIREGRVGESISRWVLAGARAHGGADFELIDLRFFDLPLFTDARMPMAAGKRYDNPVVQAWSNAIDRCHGFIIVTPEYNHSVPGALKNAVDHLANEWVGKPVAFIGYGPDGAVHAIEHWRQIFSTFEARSVSAQLSINSPAGTGGGNGFAPDEHHVGELNDLLDVLIDSAAEIPAGHRQWRIGNRYGPCPPVAWSTTAAQEMPEPARRLTGCRT</sequence>
<evidence type="ECO:0000313" key="2">
    <source>
        <dbReference type="EMBL" id="SPF68573.1"/>
    </source>
</evidence>
<evidence type="ECO:0000259" key="1">
    <source>
        <dbReference type="Pfam" id="PF03358"/>
    </source>
</evidence>
<dbReference type="PANTHER" id="PTHR30543">
    <property type="entry name" value="CHROMATE REDUCTASE"/>
    <property type="match status" value="1"/>
</dbReference>
<dbReference type="Pfam" id="PF03358">
    <property type="entry name" value="FMN_red"/>
    <property type="match status" value="1"/>
</dbReference>
<keyword evidence="2" id="KW-0560">Oxidoreductase</keyword>